<gene>
    <name evidence="4" type="ORF">PS3_3343</name>
</gene>
<reference evidence="4 5" key="1">
    <citation type="journal article" date="2013" name="Genome Announc.">
        <title>Genome Sequence of Lactobacillus gastricus PS3, a Strain Isolated from Human Milk.</title>
        <authorList>
            <person name="Martin V."/>
            <person name="Cardenas N."/>
            <person name="Jimenez E."/>
            <person name="Maldonado A."/>
            <person name="Rodriguez J.M."/>
            <person name="Fernandez L."/>
        </authorList>
    </citation>
    <scope>NUCLEOTIDE SEQUENCE [LARGE SCALE GENOMIC DNA]</scope>
    <source>
        <strain evidence="4 5">PS3</strain>
    </source>
</reference>
<comment type="similarity">
    <text evidence="1">Belongs to the LytR/CpsA/Psr (LCP) family.</text>
</comment>
<keyword evidence="2" id="KW-1133">Transmembrane helix</keyword>
<evidence type="ECO:0000313" key="4">
    <source>
        <dbReference type="EMBL" id="EHS85873.1"/>
    </source>
</evidence>
<dbReference type="Proteomes" id="UP000004567">
    <property type="component" value="Unassembled WGS sequence"/>
</dbReference>
<feature type="transmembrane region" description="Helical" evidence="2">
    <location>
        <begin position="21"/>
        <end position="44"/>
    </location>
</feature>
<dbReference type="Pfam" id="PF03816">
    <property type="entry name" value="LytR_cpsA_psr"/>
    <property type="match status" value="1"/>
</dbReference>
<keyword evidence="2" id="KW-0472">Membrane</keyword>
<feature type="domain" description="Cell envelope-related transcriptional attenuator" evidence="3">
    <location>
        <begin position="94"/>
        <end position="240"/>
    </location>
</feature>
<evidence type="ECO:0000256" key="2">
    <source>
        <dbReference type="SAM" id="Phobius"/>
    </source>
</evidence>
<dbReference type="EMBL" id="AICN01000053">
    <property type="protein sequence ID" value="EHS85873.1"/>
    <property type="molecule type" value="Genomic_DNA"/>
</dbReference>
<accession>H4GK01</accession>
<dbReference type="RefSeq" id="WP_007122384.1">
    <property type="nucleotide sequence ID" value="NZ_AICN01000053.1"/>
</dbReference>
<sequence>MDSEEIKHHHHHHHRRHKHHWLRWLWVLIGVAFVIAVIFAAMAWRNLRDATNGMYSSSGVSGRSISSVLKQKKPISILLLGTDTGALGRTEKGRTDTIMMMTINTQTNKTTIVSLPRDMKVDLPDYPDYSPAKINSAYTYGGVKETIKVIKEQFGIPVDAYLLVNMGSMEKAIDQVDGIDVKSPLTFTYEGYSFKKGKTYHMDGKEALAFSRMRYDDPDGDYGRQSRQRLIIAALIKESASYKSVLNRKFLQTLSGGMQTNLTFSNMTQLALNYRDATKVVQDYASGTSDDEDGVSYQQVSYNERQRISNLIRQSLGLQTKTLPDDDDSDSSSY</sequence>
<dbReference type="InterPro" id="IPR004474">
    <property type="entry name" value="LytR_CpsA_psr"/>
</dbReference>
<comment type="caution">
    <text evidence="4">The sequence shown here is derived from an EMBL/GenBank/DDBJ whole genome shotgun (WGS) entry which is preliminary data.</text>
</comment>
<dbReference type="Gene3D" id="3.40.630.190">
    <property type="entry name" value="LCP protein"/>
    <property type="match status" value="1"/>
</dbReference>
<evidence type="ECO:0000259" key="3">
    <source>
        <dbReference type="Pfam" id="PF03816"/>
    </source>
</evidence>
<dbReference type="InterPro" id="IPR050922">
    <property type="entry name" value="LytR/CpsA/Psr_CW_biosynth"/>
</dbReference>
<dbReference type="NCBIfam" id="TIGR00350">
    <property type="entry name" value="lytR_cpsA_psr"/>
    <property type="match status" value="1"/>
</dbReference>
<dbReference type="AlphaFoldDB" id="H4GK01"/>
<dbReference type="OrthoDB" id="27330at2"/>
<organism evidence="4 5">
    <name type="scientific">Limosilactobacillus gastricus PS3</name>
    <dbReference type="NCBI Taxonomy" id="1144300"/>
    <lineage>
        <taxon>Bacteria</taxon>
        <taxon>Bacillati</taxon>
        <taxon>Bacillota</taxon>
        <taxon>Bacilli</taxon>
        <taxon>Lactobacillales</taxon>
        <taxon>Lactobacillaceae</taxon>
        <taxon>Limosilactobacillus</taxon>
    </lineage>
</organism>
<evidence type="ECO:0000256" key="1">
    <source>
        <dbReference type="ARBA" id="ARBA00006068"/>
    </source>
</evidence>
<dbReference type="PANTHER" id="PTHR33392">
    <property type="entry name" value="POLYISOPRENYL-TEICHOIC ACID--PEPTIDOGLYCAN TEICHOIC ACID TRANSFERASE TAGU"/>
    <property type="match status" value="1"/>
</dbReference>
<evidence type="ECO:0000313" key="5">
    <source>
        <dbReference type="Proteomes" id="UP000004567"/>
    </source>
</evidence>
<proteinExistence type="inferred from homology"/>
<dbReference type="STRING" id="1144300.PS3_3343"/>
<keyword evidence="2" id="KW-0812">Transmembrane</keyword>
<protein>
    <submittedName>
        <fullName evidence="4">Eps transcriptional regulator</fullName>
    </submittedName>
</protein>
<dbReference type="PANTHER" id="PTHR33392:SF6">
    <property type="entry name" value="POLYISOPRENYL-TEICHOIC ACID--PEPTIDOGLYCAN TEICHOIC ACID TRANSFERASE TAGU"/>
    <property type="match status" value="1"/>
</dbReference>
<dbReference type="PATRIC" id="fig|1144300.3.peg.1223"/>
<name>H4GK01_9LACO</name>